<dbReference type="EMBL" id="JAHESF010000002">
    <property type="protein sequence ID" value="MBT1695852.1"/>
    <property type="molecule type" value="Genomic_DNA"/>
</dbReference>
<keyword evidence="7" id="KW-0285">Flavoprotein</keyword>
<feature type="binding site" evidence="13">
    <location>
        <begin position="143"/>
        <end position="145"/>
    </location>
    <ligand>
        <name>FAD</name>
        <dbReference type="ChEBI" id="CHEBI:57692"/>
    </ligand>
</feature>
<evidence type="ECO:0000313" key="16">
    <source>
        <dbReference type="EMBL" id="MBT1695852.1"/>
    </source>
</evidence>
<name>A0AAP2DIJ8_9BACT</name>
<evidence type="ECO:0000256" key="1">
    <source>
        <dbReference type="ARBA" id="ARBA00002842"/>
    </source>
</evidence>
<evidence type="ECO:0000256" key="4">
    <source>
        <dbReference type="ARBA" id="ARBA00012772"/>
    </source>
</evidence>
<sequence length="480" mass="52705">MEAYDLVVIGSGPAGEKAAVKAAYFNYKVAIIEKNEHFGGAGIQTGTLPSKTLKETSLHLSGIYSKGIFSIDRELGRIAGIQDFMYRKNLVVHDAGNAVEHNLDRHNVTIYKGQAEFVNDHEIRIANGAAEVTIYGKNIIIATGSYPVHPANIPFDYIRVHDSDSILNITRFPRSLCVLGAGVIGCEYATIFAALGIPTYIVNNNDQILTFLDKEISSALVSRMEKNGIKIFFNNTIKTFDIPADTNDPITLTLKSGDVVECDMFLFAAGRSGNTRELKCERAGITLGEREAIKVDHRFQTSVSHIYAVGDVVGFPALASTSMDQGRIAVAHIFQTGDLKNLATVFPYGIYTVPEVSMVGISEETAKSQKINYGTGCCYYRETIRGRIMGDPDNGFLKLVFDKDSRVILGVHIIGILATELIHFGMSLVREQKTIDDVIATVFNFPSLHDLYKYASYDGLGSIKGKQVKKAGENLSFHRH</sequence>
<dbReference type="Pfam" id="PF07992">
    <property type="entry name" value="Pyr_redox_2"/>
    <property type="match status" value="1"/>
</dbReference>
<dbReference type="PANTHER" id="PTHR22912:SF93">
    <property type="entry name" value="SOLUBLE PYRIDINE NUCLEOTIDE TRANSHYDROGENASE"/>
    <property type="match status" value="1"/>
</dbReference>
<evidence type="ECO:0000256" key="7">
    <source>
        <dbReference type="ARBA" id="ARBA00022630"/>
    </source>
</evidence>
<evidence type="ECO:0000256" key="9">
    <source>
        <dbReference type="ARBA" id="ARBA00022857"/>
    </source>
</evidence>
<keyword evidence="17" id="KW-1185">Reference proteome</keyword>
<reference evidence="16 17" key="1">
    <citation type="submission" date="2021-05" db="EMBL/GenBank/DDBJ databases">
        <title>A Polyphasic approach of four new species of the genus Ohtaekwangia: Ohtaekwangia histidinii sp. nov., Ohtaekwangia cretensis sp. nov., Ohtaekwangia indiensis sp. nov., Ohtaekwangia reichenbachii sp. nov. from diverse environment.</title>
        <authorList>
            <person name="Octaviana S."/>
        </authorList>
    </citation>
    <scope>NUCLEOTIDE SEQUENCE [LARGE SCALE GENOMIC DNA]</scope>
    <source>
        <strain evidence="16 17">PWU4</strain>
    </source>
</reference>
<protein>
    <recommendedName>
        <fullName evidence="5">Soluble pyridine nucleotide transhydrogenase</fullName>
        <ecNumber evidence="4">1.6.1.1</ecNumber>
    </recommendedName>
    <alternativeName>
        <fullName evidence="12">NAD(P)(+) transhydrogenase [B-specific]</fullName>
    </alternativeName>
</protein>
<dbReference type="SUPFAM" id="SSF51905">
    <property type="entry name" value="FAD/NAD(P)-binding domain"/>
    <property type="match status" value="1"/>
</dbReference>
<feature type="binding site" evidence="13">
    <location>
        <position position="51"/>
    </location>
    <ligand>
        <name>FAD</name>
        <dbReference type="ChEBI" id="CHEBI:57692"/>
    </ligand>
</feature>
<evidence type="ECO:0000256" key="11">
    <source>
        <dbReference type="ARBA" id="ARBA00023027"/>
    </source>
</evidence>
<organism evidence="16 17">
    <name type="scientific">Chryseosolibacter histidini</name>
    <dbReference type="NCBI Taxonomy" id="2782349"/>
    <lineage>
        <taxon>Bacteria</taxon>
        <taxon>Pseudomonadati</taxon>
        <taxon>Bacteroidota</taxon>
        <taxon>Cytophagia</taxon>
        <taxon>Cytophagales</taxon>
        <taxon>Chryseotaleaceae</taxon>
        <taxon>Chryseosolibacter</taxon>
    </lineage>
</organism>
<comment type="function">
    <text evidence="1">Conversion of NADPH, generated by peripheral catabolic pathways, to NADH, which can enter the respiratory chain for energy generation.</text>
</comment>
<dbReference type="InterPro" id="IPR023753">
    <property type="entry name" value="FAD/NAD-binding_dom"/>
</dbReference>
<evidence type="ECO:0000256" key="2">
    <source>
        <dbReference type="ARBA" id="ARBA00004496"/>
    </source>
</evidence>
<dbReference type="InterPro" id="IPR001100">
    <property type="entry name" value="Pyr_nuc-diS_OxRdtase"/>
</dbReference>
<feature type="domain" description="FAD/NAD(P)-binding" evidence="15">
    <location>
        <begin position="4"/>
        <end position="326"/>
    </location>
</feature>
<dbReference type="InterPro" id="IPR050151">
    <property type="entry name" value="Class-I_Pyr_Nuc-Dis_Oxidored"/>
</dbReference>
<keyword evidence="13" id="KW-0547">Nucleotide-binding</keyword>
<dbReference type="InterPro" id="IPR036188">
    <property type="entry name" value="FAD/NAD-bd_sf"/>
</dbReference>
<evidence type="ECO:0000256" key="3">
    <source>
        <dbReference type="ARBA" id="ARBA00007532"/>
    </source>
</evidence>
<dbReference type="PIRSF" id="PIRSF000350">
    <property type="entry name" value="Mercury_reductase_MerA"/>
    <property type="match status" value="1"/>
</dbReference>
<evidence type="ECO:0000256" key="13">
    <source>
        <dbReference type="PIRSR" id="PIRSR000350-3"/>
    </source>
</evidence>
<evidence type="ECO:0000259" key="14">
    <source>
        <dbReference type="Pfam" id="PF02852"/>
    </source>
</evidence>
<evidence type="ECO:0000256" key="10">
    <source>
        <dbReference type="ARBA" id="ARBA00023002"/>
    </source>
</evidence>
<dbReference type="NCBIfam" id="NF003585">
    <property type="entry name" value="PRK05249.1"/>
    <property type="match status" value="1"/>
</dbReference>
<dbReference type="GO" id="GO:0050660">
    <property type="term" value="F:flavin adenine dinucleotide binding"/>
    <property type="evidence" value="ECO:0007669"/>
    <property type="project" value="TreeGrafter"/>
</dbReference>
<dbReference type="InterPro" id="IPR004099">
    <property type="entry name" value="Pyr_nucl-diS_OxRdtase_dimer"/>
</dbReference>
<evidence type="ECO:0000256" key="8">
    <source>
        <dbReference type="ARBA" id="ARBA00022827"/>
    </source>
</evidence>
<comment type="similarity">
    <text evidence="3">Belongs to the class-I pyridine nucleotide-disulfide oxidoreductase family.</text>
</comment>
<keyword evidence="6" id="KW-0963">Cytoplasm</keyword>
<keyword evidence="8 13" id="KW-0274">FAD</keyword>
<evidence type="ECO:0000256" key="12">
    <source>
        <dbReference type="ARBA" id="ARBA00031183"/>
    </source>
</evidence>
<evidence type="ECO:0000256" key="6">
    <source>
        <dbReference type="ARBA" id="ARBA00022490"/>
    </source>
</evidence>
<keyword evidence="9" id="KW-0521">NADP</keyword>
<dbReference type="PRINTS" id="PR00411">
    <property type="entry name" value="PNDRDTASEI"/>
</dbReference>
<gene>
    <name evidence="16" type="primary">sthA</name>
    <name evidence="16" type="ORF">KK083_03115</name>
</gene>
<accession>A0AAP2DIJ8</accession>
<dbReference type="PANTHER" id="PTHR22912">
    <property type="entry name" value="DISULFIDE OXIDOREDUCTASE"/>
    <property type="match status" value="1"/>
</dbReference>
<dbReference type="Proteomes" id="UP001319200">
    <property type="component" value="Unassembled WGS sequence"/>
</dbReference>
<dbReference type="GO" id="GO:0004148">
    <property type="term" value="F:dihydrolipoyl dehydrogenase (NADH) activity"/>
    <property type="evidence" value="ECO:0007669"/>
    <property type="project" value="TreeGrafter"/>
</dbReference>
<dbReference type="GO" id="GO:0003957">
    <property type="term" value="F:NAD(P)+ transhydrogenase (Si-specific) activity"/>
    <property type="evidence" value="ECO:0007669"/>
    <property type="project" value="UniProtKB-EC"/>
</dbReference>
<dbReference type="GO" id="GO:0006103">
    <property type="term" value="P:2-oxoglutarate metabolic process"/>
    <property type="evidence" value="ECO:0007669"/>
    <property type="project" value="TreeGrafter"/>
</dbReference>
<keyword evidence="11 13" id="KW-0520">NAD</keyword>
<dbReference type="SUPFAM" id="SSF55424">
    <property type="entry name" value="FAD/NAD-linked reductases, dimerisation (C-terminal) domain"/>
    <property type="match status" value="1"/>
</dbReference>
<dbReference type="AlphaFoldDB" id="A0AAP2DIJ8"/>
<comment type="caution">
    <text evidence="16">The sequence shown here is derived from an EMBL/GenBank/DDBJ whole genome shotgun (WGS) entry which is preliminary data.</text>
</comment>
<evidence type="ECO:0000256" key="5">
    <source>
        <dbReference type="ARBA" id="ARBA00016603"/>
    </source>
</evidence>
<feature type="domain" description="Pyridine nucleotide-disulphide oxidoreductase dimerisation" evidence="14">
    <location>
        <begin position="347"/>
        <end position="452"/>
    </location>
</feature>
<dbReference type="Pfam" id="PF02852">
    <property type="entry name" value="Pyr_redox_dim"/>
    <property type="match status" value="1"/>
</dbReference>
<feature type="binding site" evidence="13">
    <location>
        <position position="270"/>
    </location>
    <ligand>
        <name>NAD(+)</name>
        <dbReference type="ChEBI" id="CHEBI:57540"/>
    </ligand>
</feature>
<keyword evidence="10 16" id="KW-0560">Oxidoreductase</keyword>
<dbReference type="RefSeq" id="WP_254160600.1">
    <property type="nucleotide sequence ID" value="NZ_JAHESF010000002.1"/>
</dbReference>
<dbReference type="Gene3D" id="3.50.50.60">
    <property type="entry name" value="FAD/NAD(P)-binding domain"/>
    <property type="match status" value="2"/>
</dbReference>
<dbReference type="Gene3D" id="3.30.390.30">
    <property type="match status" value="1"/>
</dbReference>
<proteinExistence type="inferred from homology"/>
<dbReference type="InterPro" id="IPR016156">
    <property type="entry name" value="FAD/NAD-linked_Rdtase_dimer_sf"/>
</dbReference>
<evidence type="ECO:0000259" key="15">
    <source>
        <dbReference type="Pfam" id="PF07992"/>
    </source>
</evidence>
<comment type="subcellular location">
    <subcellularLocation>
        <location evidence="2">Cytoplasm</location>
    </subcellularLocation>
</comment>
<dbReference type="GO" id="GO:0005829">
    <property type="term" value="C:cytosol"/>
    <property type="evidence" value="ECO:0007669"/>
    <property type="project" value="TreeGrafter"/>
</dbReference>
<feature type="binding site" evidence="13">
    <location>
        <position position="311"/>
    </location>
    <ligand>
        <name>FAD</name>
        <dbReference type="ChEBI" id="CHEBI:57692"/>
    </ligand>
</feature>
<comment type="cofactor">
    <cofactor evidence="13">
        <name>FAD</name>
        <dbReference type="ChEBI" id="CHEBI:57692"/>
    </cofactor>
    <text evidence="13">Binds 1 FAD per subunit.</text>
</comment>
<feature type="binding site" evidence="13">
    <location>
        <begin position="180"/>
        <end position="187"/>
    </location>
    <ligand>
        <name>NAD(+)</name>
        <dbReference type="ChEBI" id="CHEBI:57540"/>
    </ligand>
</feature>
<evidence type="ECO:0000313" key="17">
    <source>
        <dbReference type="Proteomes" id="UP001319200"/>
    </source>
</evidence>
<dbReference type="PRINTS" id="PR00368">
    <property type="entry name" value="FADPNR"/>
</dbReference>
<dbReference type="EC" id="1.6.1.1" evidence="4"/>